<keyword evidence="7" id="KW-1185">Reference proteome</keyword>
<dbReference type="AlphaFoldDB" id="A0A8J6P5B4"/>
<dbReference type="Proteomes" id="UP000652681">
    <property type="component" value="Unassembled WGS sequence"/>
</dbReference>
<proteinExistence type="inferred from homology"/>
<dbReference type="GO" id="GO:0033468">
    <property type="term" value="P:CMP-keto-3-deoxy-D-manno-octulosonic acid biosynthetic process"/>
    <property type="evidence" value="ECO:0007669"/>
    <property type="project" value="UniProtKB-UniRule"/>
</dbReference>
<dbReference type="CDD" id="cd02517">
    <property type="entry name" value="CMP-KDO-Synthetase"/>
    <property type="match status" value="1"/>
</dbReference>
<dbReference type="NCBIfam" id="TIGR00466">
    <property type="entry name" value="kdsB"/>
    <property type="match status" value="1"/>
</dbReference>
<dbReference type="NCBIfam" id="NF003950">
    <property type="entry name" value="PRK05450.1-3"/>
    <property type="match status" value="1"/>
</dbReference>
<dbReference type="GO" id="GO:0005829">
    <property type="term" value="C:cytosol"/>
    <property type="evidence" value="ECO:0007669"/>
    <property type="project" value="TreeGrafter"/>
</dbReference>
<keyword evidence="2 5" id="KW-0808">Transferase</keyword>
<name>A0A8J6P5B4_9FLAO</name>
<evidence type="ECO:0000256" key="2">
    <source>
        <dbReference type="ARBA" id="ARBA00022679"/>
    </source>
</evidence>
<dbReference type="EC" id="2.7.7.38" evidence="5"/>
<evidence type="ECO:0000256" key="4">
    <source>
        <dbReference type="ARBA" id="ARBA00022985"/>
    </source>
</evidence>
<comment type="subcellular location">
    <subcellularLocation>
        <location evidence="5">Cytoplasm</location>
    </subcellularLocation>
    <subcellularLocation>
        <location evidence="1">Membrane</location>
    </subcellularLocation>
</comment>
<dbReference type="GO" id="GO:0016020">
    <property type="term" value="C:membrane"/>
    <property type="evidence" value="ECO:0007669"/>
    <property type="project" value="UniProtKB-SubCell"/>
</dbReference>
<comment type="function">
    <text evidence="5">Activates KDO (a required 8-carbon sugar) for incorporation into bacterial lipopolysaccharide in Gram-negative bacteria.</text>
</comment>
<dbReference type="InterPro" id="IPR003329">
    <property type="entry name" value="Cytidylyl_trans"/>
</dbReference>
<accession>A0A8J6P5B4</accession>
<dbReference type="RefSeq" id="WP_216713775.1">
    <property type="nucleotide sequence ID" value="NZ_JACVEL010000003.1"/>
</dbReference>
<dbReference type="EMBL" id="JACVEL010000003">
    <property type="protein sequence ID" value="MBC9812064.1"/>
    <property type="molecule type" value="Genomic_DNA"/>
</dbReference>
<dbReference type="PANTHER" id="PTHR42866:SF2">
    <property type="entry name" value="3-DEOXY-MANNO-OCTULOSONATE CYTIDYLYLTRANSFERASE, MITOCHONDRIAL"/>
    <property type="match status" value="1"/>
</dbReference>
<dbReference type="UniPathway" id="UPA00358">
    <property type="reaction ID" value="UER00476"/>
</dbReference>
<evidence type="ECO:0000313" key="7">
    <source>
        <dbReference type="Proteomes" id="UP000652681"/>
    </source>
</evidence>
<evidence type="ECO:0000313" key="6">
    <source>
        <dbReference type="EMBL" id="MBC9812064.1"/>
    </source>
</evidence>
<dbReference type="GO" id="GO:0008690">
    <property type="term" value="F:3-deoxy-manno-octulosonate cytidylyltransferase activity"/>
    <property type="evidence" value="ECO:0007669"/>
    <property type="project" value="UniProtKB-UniRule"/>
</dbReference>
<keyword evidence="4 5" id="KW-0448">Lipopolysaccharide biosynthesis</keyword>
<dbReference type="InterPro" id="IPR029044">
    <property type="entry name" value="Nucleotide-diphossugar_trans"/>
</dbReference>
<protein>
    <recommendedName>
        <fullName evidence="5">3-deoxy-manno-octulosonate cytidylyltransferase</fullName>
        <ecNumber evidence="5">2.7.7.38</ecNumber>
    </recommendedName>
    <alternativeName>
        <fullName evidence="5">CMP-2-keto-3-deoxyoctulosonic acid synthase</fullName>
        <shortName evidence="5">CKS</shortName>
        <shortName evidence="5">CMP-KDO synthase</shortName>
    </alternativeName>
</protein>
<dbReference type="GO" id="GO:0009103">
    <property type="term" value="P:lipopolysaccharide biosynthetic process"/>
    <property type="evidence" value="ECO:0007669"/>
    <property type="project" value="UniProtKB-UniRule"/>
</dbReference>
<evidence type="ECO:0000256" key="3">
    <source>
        <dbReference type="ARBA" id="ARBA00022695"/>
    </source>
</evidence>
<comment type="catalytic activity">
    <reaction evidence="5">
        <text>3-deoxy-alpha-D-manno-oct-2-ulosonate + CTP = CMP-3-deoxy-beta-D-manno-octulosonate + diphosphate</text>
        <dbReference type="Rhea" id="RHEA:23448"/>
        <dbReference type="ChEBI" id="CHEBI:33019"/>
        <dbReference type="ChEBI" id="CHEBI:37563"/>
        <dbReference type="ChEBI" id="CHEBI:85986"/>
        <dbReference type="ChEBI" id="CHEBI:85987"/>
        <dbReference type="EC" id="2.7.7.38"/>
    </reaction>
</comment>
<organism evidence="6 7">
    <name type="scientific">Taishania pollutisoli</name>
    <dbReference type="NCBI Taxonomy" id="2766479"/>
    <lineage>
        <taxon>Bacteria</taxon>
        <taxon>Pseudomonadati</taxon>
        <taxon>Bacteroidota</taxon>
        <taxon>Flavobacteriia</taxon>
        <taxon>Flavobacteriales</taxon>
        <taxon>Crocinitomicaceae</taxon>
        <taxon>Taishania</taxon>
    </lineage>
</organism>
<comment type="pathway">
    <text evidence="5">Nucleotide-sugar biosynthesis; CMP-3-deoxy-D-manno-octulosonate biosynthesis; CMP-3-deoxy-D-manno-octulosonate from 3-deoxy-D-manno-octulosonate and CTP: step 1/1.</text>
</comment>
<keyword evidence="5" id="KW-0963">Cytoplasm</keyword>
<gene>
    <name evidence="5 6" type="primary">kdsB</name>
    <name evidence="6" type="ORF">H9Y05_06180</name>
</gene>
<evidence type="ECO:0000256" key="1">
    <source>
        <dbReference type="ARBA" id="ARBA00004370"/>
    </source>
</evidence>
<keyword evidence="3 5" id="KW-0548">Nucleotidyltransferase</keyword>
<comment type="caution">
    <text evidence="6">The sequence shown here is derived from an EMBL/GenBank/DDBJ whole genome shotgun (WGS) entry which is preliminary data.</text>
</comment>
<dbReference type="FunFam" id="3.90.550.10:FF:000011">
    <property type="entry name" value="3-deoxy-manno-octulosonate cytidylyltransferase"/>
    <property type="match status" value="1"/>
</dbReference>
<sequence length="242" mass="27031">MKAVGIIPSRYASSRFPGKPLIDLKGKSMIQRVYENASKATLLDEVIVATDDQRIYDHVLGFGGKVRMTAEHHPSGTDRCGEVAREIEADIIINIQGDEPLVNPNQLDALLSAFNDPAVHIATLGSPNISSDDLTNPNRIKIVTNAFGNALYFSRSAVPNDFHFKGNAQTFYPFLKHIGLYAYRKSCLLELVLLEPSKLEQVESLEQLRWLYYGYSIRVIETSIETPNIDVPEDVEKVLNLL</sequence>
<reference evidence="6" key="1">
    <citation type="submission" date="2020-09" db="EMBL/GenBank/DDBJ databases">
        <title>Taishania pollutisoli gen. nov., sp. nov., Isolated from Tetrabromobisphenol A-Contaminated Soil.</title>
        <authorList>
            <person name="Chen Q."/>
        </authorList>
    </citation>
    <scope>NUCLEOTIDE SEQUENCE</scope>
    <source>
        <strain evidence="6">CZZ-1</strain>
    </source>
</reference>
<dbReference type="NCBIfam" id="NF009905">
    <property type="entry name" value="PRK13368.1"/>
    <property type="match status" value="1"/>
</dbReference>
<evidence type="ECO:0000256" key="5">
    <source>
        <dbReference type="HAMAP-Rule" id="MF_00057"/>
    </source>
</evidence>
<comment type="similarity">
    <text evidence="5">Belongs to the KdsB family.</text>
</comment>
<dbReference type="PANTHER" id="PTHR42866">
    <property type="entry name" value="3-DEOXY-MANNO-OCTULOSONATE CYTIDYLYLTRANSFERASE"/>
    <property type="match status" value="1"/>
</dbReference>
<dbReference type="InterPro" id="IPR004528">
    <property type="entry name" value="KdsB"/>
</dbReference>
<dbReference type="Gene3D" id="3.90.550.10">
    <property type="entry name" value="Spore Coat Polysaccharide Biosynthesis Protein SpsA, Chain A"/>
    <property type="match status" value="1"/>
</dbReference>
<dbReference type="Pfam" id="PF02348">
    <property type="entry name" value="CTP_transf_3"/>
    <property type="match status" value="1"/>
</dbReference>
<dbReference type="NCBIfam" id="NF003952">
    <property type="entry name" value="PRK05450.1-5"/>
    <property type="match status" value="1"/>
</dbReference>
<dbReference type="HAMAP" id="MF_00057">
    <property type="entry name" value="KdsB"/>
    <property type="match status" value="1"/>
</dbReference>
<dbReference type="SUPFAM" id="SSF53448">
    <property type="entry name" value="Nucleotide-diphospho-sugar transferases"/>
    <property type="match status" value="1"/>
</dbReference>